<evidence type="ECO:0000313" key="2">
    <source>
        <dbReference type="EMBL" id="OGE79931.1"/>
    </source>
</evidence>
<dbReference type="GO" id="GO:0000271">
    <property type="term" value="P:polysaccharide biosynthetic process"/>
    <property type="evidence" value="ECO:0007669"/>
    <property type="project" value="TreeGrafter"/>
</dbReference>
<keyword evidence="1" id="KW-0663">Pyridoxal phosphate</keyword>
<dbReference type="InterPro" id="IPR015422">
    <property type="entry name" value="PyrdxlP-dep_Trfase_small"/>
</dbReference>
<evidence type="ECO:0008006" key="4">
    <source>
        <dbReference type="Google" id="ProtNLM"/>
    </source>
</evidence>
<dbReference type="Gene3D" id="3.90.1150.10">
    <property type="entry name" value="Aspartate Aminotransferase, domain 1"/>
    <property type="match status" value="1"/>
</dbReference>
<dbReference type="PIRSF" id="PIRSF000390">
    <property type="entry name" value="PLP_StrS"/>
    <property type="match status" value="1"/>
</dbReference>
<dbReference type="Gene3D" id="3.40.640.10">
    <property type="entry name" value="Type I PLP-dependent aspartate aminotransferase-like (Major domain)"/>
    <property type="match status" value="1"/>
</dbReference>
<proteinExistence type="inferred from homology"/>
<dbReference type="PANTHER" id="PTHR30244">
    <property type="entry name" value="TRANSAMINASE"/>
    <property type="match status" value="1"/>
</dbReference>
<dbReference type="InterPro" id="IPR015424">
    <property type="entry name" value="PyrdxlP-dep_Trfase"/>
</dbReference>
<protein>
    <recommendedName>
        <fullName evidence="4">NarL family transcriptional regulator</fullName>
    </recommendedName>
</protein>
<comment type="caution">
    <text evidence="2">The sequence shown here is derived from an EMBL/GenBank/DDBJ whole genome shotgun (WGS) entry which is preliminary data.</text>
</comment>
<evidence type="ECO:0000313" key="3">
    <source>
        <dbReference type="Proteomes" id="UP000177912"/>
    </source>
</evidence>
<dbReference type="Pfam" id="PF01041">
    <property type="entry name" value="DegT_DnrJ_EryC1"/>
    <property type="match status" value="1"/>
</dbReference>
<dbReference type="GO" id="GO:0008483">
    <property type="term" value="F:transaminase activity"/>
    <property type="evidence" value="ECO:0007669"/>
    <property type="project" value="TreeGrafter"/>
</dbReference>
<organism evidence="2 3">
    <name type="scientific">Candidatus Doudnabacteria bacterium RIFCSPHIGHO2_01_FULL_43_23</name>
    <dbReference type="NCBI Taxonomy" id="1817822"/>
    <lineage>
        <taxon>Bacteria</taxon>
        <taxon>Candidatus Doudnaibacteriota</taxon>
    </lineage>
</organism>
<name>A0A1F5NQH4_9BACT</name>
<dbReference type="Proteomes" id="UP000177912">
    <property type="component" value="Unassembled WGS sequence"/>
</dbReference>
<dbReference type="InterPro" id="IPR015421">
    <property type="entry name" value="PyrdxlP-dep_Trfase_major"/>
</dbReference>
<dbReference type="STRING" id="1817822.A2826_00065"/>
<dbReference type="PANTHER" id="PTHR30244:SF34">
    <property type="entry name" value="DTDP-4-AMINO-4,6-DIDEOXYGALACTOSE TRANSAMINASE"/>
    <property type="match status" value="1"/>
</dbReference>
<dbReference type="CDD" id="cd00616">
    <property type="entry name" value="AHBA_syn"/>
    <property type="match status" value="1"/>
</dbReference>
<dbReference type="AlphaFoldDB" id="A0A1F5NQH4"/>
<evidence type="ECO:0000256" key="1">
    <source>
        <dbReference type="RuleBase" id="RU004508"/>
    </source>
</evidence>
<dbReference type="EMBL" id="MFEI01000043">
    <property type="protein sequence ID" value="OGE79931.1"/>
    <property type="molecule type" value="Genomic_DNA"/>
</dbReference>
<dbReference type="SUPFAM" id="SSF53383">
    <property type="entry name" value="PLP-dependent transferases"/>
    <property type="match status" value="1"/>
</dbReference>
<accession>A0A1F5NQH4</accession>
<sequence length="430" mass="49100">MNHEKPFEPGKDRVLYTKAVYGQEEIDAVTRSLQEGWLGHGKYVAEFENKIAESFGKRYGIFVNSGTSANLVAMKLARLPEGTEVITQACTFPATLMPIVEERLVPVFVDSKIGSYNIDLDQLEAAISEKTKAIFVSHAIGSVNDMRRLRSVCDRYNLIFIEDACDTMSCKFEGRPTGEFSDITTASFYAAHNMTAGGGGGMVMVNDPKLAHEARMLIDWGRALPTSADENLEERFATRIDDTEFDAKFTYIRPTYNFKGVEMQAAFGLEQFKKLPLFNETRKRNFWALYDFFKKHDKFFILPEVLPEAEAYFIAFPVTIRAGSHIERGDIVRYLEEHKIQTRPLFAGNILRHPAFSNIQRRVHGELKNSDYIMKNSFLIGCHHGMTEEMLDYVKKTFEQYISSSKIKAIEDMRKEMNQSFDRVVAILKD</sequence>
<dbReference type="GO" id="GO:0030170">
    <property type="term" value="F:pyridoxal phosphate binding"/>
    <property type="evidence" value="ECO:0007669"/>
    <property type="project" value="TreeGrafter"/>
</dbReference>
<comment type="similarity">
    <text evidence="1">Belongs to the DegT/DnrJ/EryC1 family.</text>
</comment>
<dbReference type="InterPro" id="IPR000653">
    <property type="entry name" value="DegT/StrS_aminotransferase"/>
</dbReference>
<gene>
    <name evidence="2" type="ORF">A2826_00065</name>
</gene>
<reference evidence="2 3" key="1">
    <citation type="journal article" date="2016" name="Nat. Commun.">
        <title>Thousands of microbial genomes shed light on interconnected biogeochemical processes in an aquifer system.</title>
        <authorList>
            <person name="Anantharaman K."/>
            <person name="Brown C.T."/>
            <person name="Hug L.A."/>
            <person name="Sharon I."/>
            <person name="Castelle C.J."/>
            <person name="Probst A.J."/>
            <person name="Thomas B.C."/>
            <person name="Singh A."/>
            <person name="Wilkins M.J."/>
            <person name="Karaoz U."/>
            <person name="Brodie E.L."/>
            <person name="Williams K.H."/>
            <person name="Hubbard S.S."/>
            <person name="Banfield J.F."/>
        </authorList>
    </citation>
    <scope>NUCLEOTIDE SEQUENCE [LARGE SCALE GENOMIC DNA]</scope>
</reference>